<organism evidence="1 2">
    <name type="scientific">Pseudoruegeria aquimaris</name>
    <dbReference type="NCBI Taxonomy" id="393663"/>
    <lineage>
        <taxon>Bacteria</taxon>
        <taxon>Pseudomonadati</taxon>
        <taxon>Pseudomonadota</taxon>
        <taxon>Alphaproteobacteria</taxon>
        <taxon>Rhodobacterales</taxon>
        <taxon>Roseobacteraceae</taxon>
        <taxon>Pseudoruegeria</taxon>
    </lineage>
</organism>
<name>A0A1Y5SIC0_9RHOB</name>
<accession>A0A1Y5SIC0</accession>
<dbReference type="EMBL" id="FWFQ01000011">
    <property type="protein sequence ID" value="SLN38285.1"/>
    <property type="molecule type" value="Genomic_DNA"/>
</dbReference>
<evidence type="ECO:0000313" key="1">
    <source>
        <dbReference type="EMBL" id="SLN38285.1"/>
    </source>
</evidence>
<reference evidence="1 2" key="1">
    <citation type="submission" date="2017-03" db="EMBL/GenBank/DDBJ databases">
        <authorList>
            <person name="Afonso C.L."/>
            <person name="Miller P.J."/>
            <person name="Scott M.A."/>
            <person name="Spackman E."/>
            <person name="Goraichik I."/>
            <person name="Dimitrov K.M."/>
            <person name="Suarez D.L."/>
            <person name="Swayne D.E."/>
        </authorList>
    </citation>
    <scope>NUCLEOTIDE SEQUENCE [LARGE SCALE GENOMIC DNA]</scope>
    <source>
        <strain evidence="1 2">CECT 7680</strain>
    </source>
</reference>
<dbReference type="AlphaFoldDB" id="A0A1Y5SIC0"/>
<gene>
    <name evidence="1" type="ORF">PSA7680_01883</name>
</gene>
<protein>
    <recommendedName>
        <fullName evidence="3">DUF3052 domain-containing protein</fullName>
    </recommendedName>
</protein>
<proteinExistence type="predicted"/>
<evidence type="ECO:0000313" key="2">
    <source>
        <dbReference type="Proteomes" id="UP000193409"/>
    </source>
</evidence>
<evidence type="ECO:0008006" key="3">
    <source>
        <dbReference type="Google" id="ProtNLM"/>
    </source>
</evidence>
<sequence length="136" mass="14573">MAAPNSAGYSGRPLFQNLGFKPGMRVGVVAPPAHYTELLSGMEGVDLGAGGDDLDAMHLFFHKQEDVEAAAVAAIARLRAGGMLWVSWPKKASSLFCGLTEDGMRAGILPLGWVDVKVCAVDADWSGLKFLKRRRK</sequence>
<dbReference type="Proteomes" id="UP000193409">
    <property type="component" value="Unassembled WGS sequence"/>
</dbReference>
<keyword evidence="2" id="KW-1185">Reference proteome</keyword>